<proteinExistence type="predicted"/>
<sequence>MHPYFRESNRLLQTSVDIRTSVSSANPTCTGPIYPRTPQVFNPMYDRAHLALKPLQISTGLRYRFETLIGVTGYKMAKYRPRWSEVLMMAGSSNGIFGCRLASSVFLRSSL</sequence>
<keyword evidence="2" id="KW-1185">Reference proteome</keyword>
<dbReference type="Proteomes" id="UP000823399">
    <property type="component" value="Unassembled WGS sequence"/>
</dbReference>
<reference evidence="1" key="1">
    <citation type="journal article" date="2020" name="New Phytol.">
        <title>Comparative genomics reveals dynamic genome evolution in host specialist ectomycorrhizal fungi.</title>
        <authorList>
            <person name="Lofgren L.A."/>
            <person name="Nguyen N.H."/>
            <person name="Vilgalys R."/>
            <person name="Ruytinx J."/>
            <person name="Liao H.L."/>
            <person name="Branco S."/>
            <person name="Kuo A."/>
            <person name="LaButti K."/>
            <person name="Lipzen A."/>
            <person name="Andreopoulos W."/>
            <person name="Pangilinan J."/>
            <person name="Riley R."/>
            <person name="Hundley H."/>
            <person name="Na H."/>
            <person name="Barry K."/>
            <person name="Grigoriev I.V."/>
            <person name="Stajich J.E."/>
            <person name="Kennedy P.G."/>
        </authorList>
    </citation>
    <scope>NUCLEOTIDE SEQUENCE</scope>
    <source>
        <strain evidence="1">FC423</strain>
    </source>
</reference>
<dbReference type="AlphaFoldDB" id="A0A9P7JYT4"/>
<accession>A0A9P7JYT4</accession>
<protein>
    <submittedName>
        <fullName evidence="1">Uncharacterized protein</fullName>
    </submittedName>
</protein>
<dbReference type="EMBL" id="JABBWM010000006">
    <property type="protein sequence ID" value="KAG2116648.1"/>
    <property type="molecule type" value="Genomic_DNA"/>
</dbReference>
<evidence type="ECO:0000313" key="2">
    <source>
        <dbReference type="Proteomes" id="UP000823399"/>
    </source>
</evidence>
<dbReference type="GeneID" id="64691607"/>
<dbReference type="RefSeq" id="XP_041297747.1">
    <property type="nucleotide sequence ID" value="XM_041429348.1"/>
</dbReference>
<name>A0A9P7JYT4_9AGAM</name>
<evidence type="ECO:0000313" key="1">
    <source>
        <dbReference type="EMBL" id="KAG2116648.1"/>
    </source>
</evidence>
<organism evidence="1 2">
    <name type="scientific">Suillus discolor</name>
    <dbReference type="NCBI Taxonomy" id="1912936"/>
    <lineage>
        <taxon>Eukaryota</taxon>
        <taxon>Fungi</taxon>
        <taxon>Dikarya</taxon>
        <taxon>Basidiomycota</taxon>
        <taxon>Agaricomycotina</taxon>
        <taxon>Agaricomycetes</taxon>
        <taxon>Agaricomycetidae</taxon>
        <taxon>Boletales</taxon>
        <taxon>Suillineae</taxon>
        <taxon>Suillaceae</taxon>
        <taxon>Suillus</taxon>
    </lineage>
</organism>
<dbReference type="OrthoDB" id="2533084at2759"/>
<gene>
    <name evidence="1" type="ORF">F5147DRAFT_351581</name>
</gene>
<comment type="caution">
    <text evidence="1">The sequence shown here is derived from an EMBL/GenBank/DDBJ whole genome shotgun (WGS) entry which is preliminary data.</text>
</comment>